<protein>
    <submittedName>
        <fullName evidence="2">Uncharacterized protein</fullName>
    </submittedName>
</protein>
<feature type="compositionally biased region" description="Basic and acidic residues" evidence="1">
    <location>
        <begin position="1"/>
        <end position="12"/>
    </location>
</feature>
<keyword evidence="3" id="KW-1185">Reference proteome</keyword>
<feature type="compositionally biased region" description="Basic residues" evidence="1">
    <location>
        <begin position="90"/>
        <end position="99"/>
    </location>
</feature>
<feature type="region of interest" description="Disordered" evidence="1">
    <location>
        <begin position="430"/>
        <end position="458"/>
    </location>
</feature>
<reference evidence="2 3" key="1">
    <citation type="journal article" date="2024" name="Microbiol. Resour. Announc.">
        <title>Genome annotations for the ascomycete fungi Trichoderma harzianum, Trichoderma aggressivum, and Purpureocillium lilacinum.</title>
        <authorList>
            <person name="Beijen E.P.W."/>
            <person name="Ohm R.A."/>
        </authorList>
    </citation>
    <scope>NUCLEOTIDE SEQUENCE [LARGE SCALE GENOMIC DNA]</scope>
    <source>
        <strain evidence="2 3">CBS 150709</strain>
    </source>
</reference>
<feature type="region of interest" description="Disordered" evidence="1">
    <location>
        <begin position="354"/>
        <end position="382"/>
    </location>
</feature>
<feature type="region of interest" description="Disordered" evidence="1">
    <location>
        <begin position="261"/>
        <end position="285"/>
    </location>
</feature>
<dbReference type="EMBL" id="JAWRVI010000098">
    <property type="protein sequence ID" value="KAK4077575.1"/>
    <property type="molecule type" value="Genomic_DNA"/>
</dbReference>
<dbReference type="Proteomes" id="UP001287286">
    <property type="component" value="Unassembled WGS sequence"/>
</dbReference>
<feature type="region of interest" description="Disordered" evidence="1">
    <location>
        <begin position="1"/>
        <end position="104"/>
    </location>
</feature>
<evidence type="ECO:0000256" key="1">
    <source>
        <dbReference type="SAM" id="MobiDB-lite"/>
    </source>
</evidence>
<accession>A0ABR0BH70</accession>
<evidence type="ECO:0000313" key="3">
    <source>
        <dbReference type="Proteomes" id="UP001287286"/>
    </source>
</evidence>
<feature type="compositionally biased region" description="Polar residues" evidence="1">
    <location>
        <begin position="37"/>
        <end position="48"/>
    </location>
</feature>
<comment type="caution">
    <text evidence="2">The sequence shown here is derived from an EMBL/GenBank/DDBJ whole genome shotgun (WGS) entry which is preliminary data.</text>
</comment>
<sequence length="527" mass="56012">MLVEVKEKHRPESAASLTRRTEGASAGPTVSPPTLTPCGSSRQGSTDSGPAGPRGVTPSPGQPAPAILFGVKLEPHSDPRYTARSTSVHRMTRHDKRQRPSAPALASWTLRKPTSPHICLSPLCRSHPVAHRGNARHPSPPGKGCEFLALGKESRTRISAYGSLHPFASRPGRGLAYAPRPVTGRVSAHPRLSWGAFWLPPKRRGAGRALARRPATEEEEVAAFIPELAGRQRSRGDLPKVPAQFVGSPLSACRRQPTRAHIRPWKPNGFPGGPCHQPRANQARQESTTMRQLVTTSHAKSPRKKEKATAVHLLRLWSPSLTLIPALVTWRSRGAITAHSADLARFSGLTIGASTPPLSPAGQSHRRLPRSHRIGAHAGSGRAACEGVKIAAMIREASSDAASGGGAQRPSSSRMALPEVTGDWACRRMSHNKDNESLVPNRSGEGTARGPPTPRDVGLVRHLNTDARPTRALRTNIGAPDATERGAIGGRGVPVESEVVRLGSRVATHALVASICGVAIAPSTSIN</sequence>
<gene>
    <name evidence="2" type="ORF">Purlil1_12337</name>
</gene>
<organism evidence="2 3">
    <name type="scientific">Purpureocillium lilacinum</name>
    <name type="common">Paecilomyces lilacinus</name>
    <dbReference type="NCBI Taxonomy" id="33203"/>
    <lineage>
        <taxon>Eukaryota</taxon>
        <taxon>Fungi</taxon>
        <taxon>Dikarya</taxon>
        <taxon>Ascomycota</taxon>
        <taxon>Pezizomycotina</taxon>
        <taxon>Sordariomycetes</taxon>
        <taxon>Hypocreomycetidae</taxon>
        <taxon>Hypocreales</taxon>
        <taxon>Ophiocordycipitaceae</taxon>
        <taxon>Purpureocillium</taxon>
    </lineage>
</organism>
<proteinExistence type="predicted"/>
<evidence type="ECO:0000313" key="2">
    <source>
        <dbReference type="EMBL" id="KAK4077575.1"/>
    </source>
</evidence>
<name>A0ABR0BH70_PURLI</name>
<feature type="compositionally biased region" description="Basic residues" evidence="1">
    <location>
        <begin position="364"/>
        <end position="375"/>
    </location>
</feature>